<dbReference type="OrthoDB" id="2596605at2759"/>
<dbReference type="SUPFAM" id="SSF52047">
    <property type="entry name" value="RNI-like"/>
    <property type="match status" value="1"/>
</dbReference>
<name>A0A0J1B4S6_9TREE</name>
<dbReference type="InterPro" id="IPR032675">
    <property type="entry name" value="LRR_dom_sf"/>
</dbReference>
<dbReference type="STRING" id="879819.A0A0J1B4S6"/>
<dbReference type="Proteomes" id="UP000053611">
    <property type="component" value="Unassembled WGS sequence"/>
</dbReference>
<organism evidence="2 3">
    <name type="scientific">Cutaneotrichosporon oleaginosum</name>
    <dbReference type="NCBI Taxonomy" id="879819"/>
    <lineage>
        <taxon>Eukaryota</taxon>
        <taxon>Fungi</taxon>
        <taxon>Dikarya</taxon>
        <taxon>Basidiomycota</taxon>
        <taxon>Agaricomycotina</taxon>
        <taxon>Tremellomycetes</taxon>
        <taxon>Trichosporonales</taxon>
        <taxon>Trichosporonaceae</taxon>
        <taxon>Cutaneotrichosporon</taxon>
    </lineage>
</organism>
<feature type="region of interest" description="Disordered" evidence="1">
    <location>
        <begin position="1"/>
        <end position="28"/>
    </location>
</feature>
<accession>A0A0J1B4S6</accession>
<evidence type="ECO:0008006" key="4">
    <source>
        <dbReference type="Google" id="ProtNLM"/>
    </source>
</evidence>
<protein>
    <recommendedName>
        <fullName evidence="4">F-box domain-containing protein</fullName>
    </recommendedName>
</protein>
<proteinExistence type="predicted"/>
<dbReference type="Gene3D" id="3.80.10.10">
    <property type="entry name" value="Ribonuclease Inhibitor"/>
    <property type="match status" value="1"/>
</dbReference>
<evidence type="ECO:0000313" key="3">
    <source>
        <dbReference type="Proteomes" id="UP000053611"/>
    </source>
</evidence>
<reference evidence="2 3" key="1">
    <citation type="submission" date="2015-03" db="EMBL/GenBank/DDBJ databases">
        <title>Genomics and transcriptomics of the oil-accumulating basidiomycete yeast T. oleaginosus allow insights into substrate utilization and the diverse evolutionary trajectories of mating systems in fungi.</title>
        <authorList>
            <consortium name="DOE Joint Genome Institute"/>
            <person name="Kourist R."/>
            <person name="Kracht O."/>
            <person name="Bracharz F."/>
            <person name="Lipzen A."/>
            <person name="Nolan M."/>
            <person name="Ohm R."/>
            <person name="Grigoriev I."/>
            <person name="Sun S."/>
            <person name="Heitman J."/>
            <person name="Bruck T."/>
            <person name="Nowrousian M."/>
        </authorList>
    </citation>
    <scope>NUCLEOTIDE SEQUENCE [LARGE SCALE GENOMIC DNA]</scope>
    <source>
        <strain evidence="2 3">IBC0246</strain>
    </source>
</reference>
<dbReference type="EMBL" id="KQ087202">
    <property type="protein sequence ID" value="KLT42684.1"/>
    <property type="molecule type" value="Genomic_DNA"/>
</dbReference>
<dbReference type="AlphaFoldDB" id="A0A0J1B4S6"/>
<dbReference type="RefSeq" id="XP_018279175.1">
    <property type="nucleotide sequence ID" value="XM_018427398.1"/>
</dbReference>
<keyword evidence="3" id="KW-1185">Reference proteome</keyword>
<gene>
    <name evidence="2" type="ORF">CC85DRAFT_76887</name>
</gene>
<evidence type="ECO:0000313" key="2">
    <source>
        <dbReference type="EMBL" id="KLT42684.1"/>
    </source>
</evidence>
<sequence length="495" mass="54335">MSHDPPAEAPDDNPNATPYTNGTPRPRSLDALPHILRVSPEIALDVLTASKATHDIVAAHLYHNIDVAIALAGTLTPASSMTAALDRPCCPSSREQLKVVSALRNLEYAAYVRVIRFRHPCPTHAPVTAVNDVTRENDRLDAWALARALIMHCPQVQQVTWKTGFGLNDELWTAISNLTSLQRLHLTYPQPHPAIVINPLYPRLTPVLQQFGENCADNVFLAERPIVHAIGREGLALGVAWEGLEELSLEGLSVQGAWTIASHLELLAEQHDSHQPPRLHTLSLATHFLDLRLCRAVANFGSLGSLKHVTLSTTGTKLNAECLKDLLTGCSALESLKLTDIEGRLDKNTWGMIESWPPTLTSLVLEIRENGSRHSWVMNHISSIAEVPVGQLKRFVVKRVVHPIATLPFPPLGVIVPQPDATHNKEPIPYELLELIRNGGDLLEDLCLDWWDISGLAFEAILLACPRLRRLQVSIRATVLDIVGAFVGSADGRLA</sequence>
<dbReference type="GeneID" id="28988001"/>
<evidence type="ECO:0000256" key="1">
    <source>
        <dbReference type="SAM" id="MobiDB-lite"/>
    </source>
</evidence>